<evidence type="ECO:0000313" key="1">
    <source>
        <dbReference type="EMBL" id="ONG53998.1"/>
    </source>
</evidence>
<reference evidence="1 2" key="1">
    <citation type="submission" date="2016-10" db="EMBL/GenBank/DDBJ databases">
        <title>Draft Genome sequence of Roseomonas sp. strain M3.</title>
        <authorList>
            <person name="Subhash Y."/>
            <person name="Lee S."/>
        </authorList>
    </citation>
    <scope>NUCLEOTIDE SEQUENCE [LARGE SCALE GENOMIC DNA]</scope>
    <source>
        <strain evidence="1 2">M3</strain>
    </source>
</reference>
<dbReference type="AlphaFoldDB" id="A0A1V2H3C4"/>
<keyword evidence="2" id="KW-1185">Reference proteome</keyword>
<proteinExistence type="predicted"/>
<dbReference type="RefSeq" id="WP_076957406.1">
    <property type="nucleotide sequence ID" value="NZ_MLCO01000090.1"/>
</dbReference>
<dbReference type="OrthoDB" id="7268744at2"/>
<protein>
    <submittedName>
        <fullName evidence="1">Uncharacterized protein</fullName>
    </submittedName>
</protein>
<sequence>MMLLQRCGTEPRMESIGSPNDLALLTELARGAGYLLVPVQQGRAGDLHACLAAWSQEIDQTKALASEVFGTGRISAMDAGHLEAQVRSLTESGRSLAASLRTQLQYAGWRVRPPRNGCRPAAAL</sequence>
<name>A0A1V2H3C4_9PROT</name>
<organism evidence="1 2">
    <name type="scientific">Teichococcus deserti</name>
    <dbReference type="NCBI Taxonomy" id="1817963"/>
    <lineage>
        <taxon>Bacteria</taxon>
        <taxon>Pseudomonadati</taxon>
        <taxon>Pseudomonadota</taxon>
        <taxon>Alphaproteobacteria</taxon>
        <taxon>Acetobacterales</taxon>
        <taxon>Roseomonadaceae</taxon>
        <taxon>Roseomonas</taxon>
    </lineage>
</organism>
<gene>
    <name evidence="1" type="ORF">BKE38_11015</name>
</gene>
<dbReference type="EMBL" id="MLCO01000090">
    <property type="protein sequence ID" value="ONG53998.1"/>
    <property type="molecule type" value="Genomic_DNA"/>
</dbReference>
<comment type="caution">
    <text evidence="1">The sequence shown here is derived from an EMBL/GenBank/DDBJ whole genome shotgun (WGS) entry which is preliminary data.</text>
</comment>
<accession>A0A1V2H3C4</accession>
<evidence type="ECO:0000313" key="2">
    <source>
        <dbReference type="Proteomes" id="UP000188879"/>
    </source>
</evidence>
<dbReference type="Proteomes" id="UP000188879">
    <property type="component" value="Unassembled WGS sequence"/>
</dbReference>